<name>A0A817W848_9BILA</name>
<evidence type="ECO:0000256" key="2">
    <source>
        <dbReference type="ARBA" id="ARBA00022692"/>
    </source>
</evidence>
<organism evidence="7 8">
    <name type="scientific">Rotaria socialis</name>
    <dbReference type="NCBI Taxonomy" id="392032"/>
    <lineage>
        <taxon>Eukaryota</taxon>
        <taxon>Metazoa</taxon>
        <taxon>Spiralia</taxon>
        <taxon>Gnathifera</taxon>
        <taxon>Rotifera</taxon>
        <taxon>Eurotatoria</taxon>
        <taxon>Bdelloidea</taxon>
        <taxon>Philodinida</taxon>
        <taxon>Philodinidae</taxon>
        <taxon>Rotaria</taxon>
    </lineage>
</organism>
<evidence type="ECO:0000256" key="3">
    <source>
        <dbReference type="ARBA" id="ARBA00022989"/>
    </source>
</evidence>
<proteinExistence type="predicted"/>
<gene>
    <name evidence="7" type="ORF">FME351_LOCUS4630</name>
</gene>
<evidence type="ECO:0000256" key="4">
    <source>
        <dbReference type="ARBA" id="ARBA00023136"/>
    </source>
</evidence>
<evidence type="ECO:0000313" key="8">
    <source>
        <dbReference type="Proteomes" id="UP000663869"/>
    </source>
</evidence>
<evidence type="ECO:0000256" key="1">
    <source>
        <dbReference type="ARBA" id="ARBA00004141"/>
    </source>
</evidence>
<feature type="transmembrane region" description="Helical" evidence="6">
    <location>
        <begin position="411"/>
        <end position="430"/>
    </location>
</feature>
<evidence type="ECO:0000256" key="6">
    <source>
        <dbReference type="SAM" id="Phobius"/>
    </source>
</evidence>
<reference evidence="7" key="1">
    <citation type="submission" date="2021-02" db="EMBL/GenBank/DDBJ databases">
        <authorList>
            <person name="Nowell W R."/>
        </authorList>
    </citation>
    <scope>NUCLEOTIDE SEQUENCE</scope>
</reference>
<feature type="transmembrane region" description="Helical" evidence="6">
    <location>
        <begin position="373"/>
        <end position="399"/>
    </location>
</feature>
<dbReference type="EMBL" id="CAJNYU010000356">
    <property type="protein sequence ID" value="CAF3352471.1"/>
    <property type="molecule type" value="Genomic_DNA"/>
</dbReference>
<keyword evidence="2 6" id="KW-0812">Transmembrane</keyword>
<feature type="region of interest" description="Disordered" evidence="5">
    <location>
        <begin position="133"/>
        <end position="163"/>
    </location>
</feature>
<comment type="caution">
    <text evidence="7">The sequence shown here is derived from an EMBL/GenBank/DDBJ whole genome shotgun (WGS) entry which is preliminary data.</text>
</comment>
<accession>A0A817W848</accession>
<sequence>MAFNDHSLVKGIESLNNRNSVSSDLDWNNKNSQFNQNIPQRSTWLSENVQIVSKSSSQRDSCISASSIKSNAWSESTNVYTNANKSIKISYSRPVLKGLILGLLVGCIVLATIITIWLQPITAITTTTTVTTTTSSTSTTSTTTTTTSTTSTTTTTTQTTSTTTTTTTTTAALNIVYSQSFTSGVTPSSACTAWTNFVAQLTPLPYTLLQMNGTYDSVGVTITDSTVIAAIAVALRTAAAYGPVTTNGRSWQVGACGTGSELSAAGSICMCPSPDYLVRPCIVIRRTHWLSRQNHCFNSTMHNQIESQHYLYTPRIYVDKRPLHWFIMFISYLFIFLLVLESVALIVLGAWHLTTPRLENVLKFSSEIYRRELGFGILLVIIGSLGIIASIIGIIALITSRILLLKIYVSCLWLFMILGIAIGIIGIIFASQVNDFLANDQKNNPNLVASNYYQEQFLLGMNGGLTLLMSVTILVGIIILHCLISDTSSGSYIRSK</sequence>
<keyword evidence="4 6" id="KW-0472">Membrane</keyword>
<protein>
    <submittedName>
        <fullName evidence="7">Uncharacterized protein</fullName>
    </submittedName>
</protein>
<dbReference type="Pfam" id="PF00335">
    <property type="entry name" value="Tetraspanin"/>
    <property type="match status" value="1"/>
</dbReference>
<comment type="subcellular location">
    <subcellularLocation>
        <location evidence="1">Membrane</location>
        <topology evidence="1">Multi-pass membrane protein</topology>
    </subcellularLocation>
</comment>
<keyword evidence="3 6" id="KW-1133">Transmembrane helix</keyword>
<feature type="transmembrane region" description="Helical" evidence="6">
    <location>
        <begin position="465"/>
        <end position="484"/>
    </location>
</feature>
<dbReference type="InterPro" id="IPR018499">
    <property type="entry name" value="Tetraspanin/Peripherin"/>
</dbReference>
<evidence type="ECO:0000313" key="7">
    <source>
        <dbReference type="EMBL" id="CAF3352471.1"/>
    </source>
</evidence>
<dbReference type="GO" id="GO:0016020">
    <property type="term" value="C:membrane"/>
    <property type="evidence" value="ECO:0007669"/>
    <property type="project" value="UniProtKB-SubCell"/>
</dbReference>
<evidence type="ECO:0000256" key="5">
    <source>
        <dbReference type="SAM" id="MobiDB-lite"/>
    </source>
</evidence>
<feature type="transmembrane region" description="Helical" evidence="6">
    <location>
        <begin position="99"/>
        <end position="118"/>
    </location>
</feature>
<dbReference type="Proteomes" id="UP000663869">
    <property type="component" value="Unassembled WGS sequence"/>
</dbReference>
<feature type="transmembrane region" description="Helical" evidence="6">
    <location>
        <begin position="325"/>
        <end position="353"/>
    </location>
</feature>
<dbReference type="AlphaFoldDB" id="A0A817W848"/>